<evidence type="ECO:0000313" key="2">
    <source>
        <dbReference type="Proteomes" id="UP001054945"/>
    </source>
</evidence>
<name>A0AAV4NWU5_CAEEX</name>
<comment type="caution">
    <text evidence="1">The sequence shown here is derived from an EMBL/GenBank/DDBJ whole genome shotgun (WGS) entry which is preliminary data.</text>
</comment>
<reference evidence="1 2" key="1">
    <citation type="submission" date="2021-06" db="EMBL/GenBank/DDBJ databases">
        <title>Caerostris extrusa draft genome.</title>
        <authorList>
            <person name="Kono N."/>
            <person name="Arakawa K."/>
        </authorList>
    </citation>
    <scope>NUCLEOTIDE SEQUENCE [LARGE SCALE GENOMIC DNA]</scope>
</reference>
<dbReference type="EMBL" id="BPLR01003798">
    <property type="protein sequence ID" value="GIX88770.1"/>
    <property type="molecule type" value="Genomic_DNA"/>
</dbReference>
<sequence length="175" mass="19779">MEILPRKHSWSTDLYRRVKDEWQSGGAFVAYSNGTEIFCKSFRLSDHATGPYGDAAHHSQLSALAAKTTASYDDVPAPETTKQFLIGLKVNPPPVVRHYTFQLTLNGLVKLDIIFKSTFSSKHIGGCPILIVKLTQLKTKTRKDLILLPRNIRLKTQKSLRQNLNYPRRFLHSSG</sequence>
<accession>A0AAV4NWU5</accession>
<proteinExistence type="predicted"/>
<keyword evidence="2" id="KW-1185">Reference proteome</keyword>
<evidence type="ECO:0000313" key="1">
    <source>
        <dbReference type="EMBL" id="GIX88770.1"/>
    </source>
</evidence>
<protein>
    <submittedName>
        <fullName evidence="1">Uncharacterized protein</fullName>
    </submittedName>
</protein>
<dbReference type="AlphaFoldDB" id="A0AAV4NWU5"/>
<dbReference type="Proteomes" id="UP001054945">
    <property type="component" value="Unassembled WGS sequence"/>
</dbReference>
<organism evidence="1 2">
    <name type="scientific">Caerostris extrusa</name>
    <name type="common">Bark spider</name>
    <name type="synonym">Caerostris bankana</name>
    <dbReference type="NCBI Taxonomy" id="172846"/>
    <lineage>
        <taxon>Eukaryota</taxon>
        <taxon>Metazoa</taxon>
        <taxon>Ecdysozoa</taxon>
        <taxon>Arthropoda</taxon>
        <taxon>Chelicerata</taxon>
        <taxon>Arachnida</taxon>
        <taxon>Araneae</taxon>
        <taxon>Araneomorphae</taxon>
        <taxon>Entelegynae</taxon>
        <taxon>Araneoidea</taxon>
        <taxon>Araneidae</taxon>
        <taxon>Caerostris</taxon>
    </lineage>
</organism>
<gene>
    <name evidence="1" type="ORF">CEXT_803501</name>
</gene>